<accession>A0A0F9TSI5</accession>
<comment type="caution">
    <text evidence="1">The sequence shown here is derived from an EMBL/GenBank/DDBJ whole genome shotgun (WGS) entry which is preliminary data.</text>
</comment>
<protein>
    <submittedName>
        <fullName evidence="1">Uncharacterized protein</fullName>
    </submittedName>
</protein>
<proteinExistence type="predicted"/>
<dbReference type="EMBL" id="LAZR01001457">
    <property type="protein sequence ID" value="KKN44328.1"/>
    <property type="molecule type" value="Genomic_DNA"/>
</dbReference>
<dbReference type="AlphaFoldDB" id="A0A0F9TSI5"/>
<sequence length="45" mass="5735">MDKQNYHYRLSDEQIEEILKKLDKELFRQKVIGRDKLRYKNIYFK</sequence>
<organism evidence="1">
    <name type="scientific">marine sediment metagenome</name>
    <dbReference type="NCBI Taxonomy" id="412755"/>
    <lineage>
        <taxon>unclassified sequences</taxon>
        <taxon>metagenomes</taxon>
        <taxon>ecological metagenomes</taxon>
    </lineage>
</organism>
<evidence type="ECO:0000313" key="1">
    <source>
        <dbReference type="EMBL" id="KKN44328.1"/>
    </source>
</evidence>
<reference evidence="1" key="1">
    <citation type="journal article" date="2015" name="Nature">
        <title>Complex archaea that bridge the gap between prokaryotes and eukaryotes.</title>
        <authorList>
            <person name="Spang A."/>
            <person name="Saw J.H."/>
            <person name="Jorgensen S.L."/>
            <person name="Zaremba-Niedzwiedzka K."/>
            <person name="Martijn J."/>
            <person name="Lind A.E."/>
            <person name="van Eijk R."/>
            <person name="Schleper C."/>
            <person name="Guy L."/>
            <person name="Ettema T.J."/>
        </authorList>
    </citation>
    <scope>NUCLEOTIDE SEQUENCE</scope>
</reference>
<name>A0A0F9TSI5_9ZZZZ</name>
<gene>
    <name evidence="1" type="ORF">LCGC14_0694300</name>
</gene>